<dbReference type="AlphaFoldDB" id="A0A9P0NHA0"/>
<sequence length="165" mass="18946">MSEKICIVNHTSGQNMSQSWMISTVMLLGGQFMNFTTGVYSTSELILNAVKSKINYMGSLSSIQRLLRNLKFSYKKCSDGRKFLMERNDNVALRCKFLRQIFVHCAKIKILNQLYILMKPGSIKIIRGALHGNMIVWWVRKSLLEKVDALLLFMQDVPNMGSFKI</sequence>
<organism evidence="1 2">
    <name type="scientific">Aphis gossypii</name>
    <name type="common">Cotton aphid</name>
    <dbReference type="NCBI Taxonomy" id="80765"/>
    <lineage>
        <taxon>Eukaryota</taxon>
        <taxon>Metazoa</taxon>
        <taxon>Ecdysozoa</taxon>
        <taxon>Arthropoda</taxon>
        <taxon>Hexapoda</taxon>
        <taxon>Insecta</taxon>
        <taxon>Pterygota</taxon>
        <taxon>Neoptera</taxon>
        <taxon>Paraneoptera</taxon>
        <taxon>Hemiptera</taxon>
        <taxon>Sternorrhyncha</taxon>
        <taxon>Aphidomorpha</taxon>
        <taxon>Aphidoidea</taxon>
        <taxon>Aphididae</taxon>
        <taxon>Aphidini</taxon>
        <taxon>Aphis</taxon>
        <taxon>Aphis</taxon>
    </lineage>
</organism>
<dbReference type="EMBL" id="OU899035">
    <property type="protein sequence ID" value="CAH1721186.1"/>
    <property type="molecule type" value="Genomic_DNA"/>
</dbReference>
<name>A0A9P0NHA0_APHGO</name>
<evidence type="ECO:0000313" key="1">
    <source>
        <dbReference type="EMBL" id="CAH1721186.1"/>
    </source>
</evidence>
<protein>
    <submittedName>
        <fullName evidence="1">Uncharacterized protein</fullName>
    </submittedName>
</protein>
<evidence type="ECO:0000313" key="2">
    <source>
        <dbReference type="Proteomes" id="UP001154329"/>
    </source>
</evidence>
<proteinExistence type="predicted"/>
<keyword evidence="2" id="KW-1185">Reference proteome</keyword>
<accession>A0A9P0NHA0</accession>
<reference evidence="1" key="2">
    <citation type="submission" date="2022-10" db="EMBL/GenBank/DDBJ databases">
        <authorList>
            <consortium name="ENA_rothamsted_submissions"/>
            <consortium name="culmorum"/>
            <person name="King R."/>
        </authorList>
    </citation>
    <scope>NUCLEOTIDE SEQUENCE</scope>
</reference>
<gene>
    <name evidence="1" type="ORF">APHIGO_LOCUS4293</name>
</gene>
<dbReference type="Proteomes" id="UP001154329">
    <property type="component" value="Chromosome 2"/>
</dbReference>
<reference evidence="1" key="1">
    <citation type="submission" date="2022-02" db="EMBL/GenBank/DDBJ databases">
        <authorList>
            <person name="King R."/>
        </authorList>
    </citation>
    <scope>NUCLEOTIDE SEQUENCE</scope>
</reference>